<feature type="transmembrane region" description="Helical" evidence="1">
    <location>
        <begin position="104"/>
        <end position="123"/>
    </location>
</feature>
<dbReference type="HOGENOM" id="CLU_557385_0_0_2"/>
<feature type="transmembrane region" description="Helical" evidence="1">
    <location>
        <begin position="392"/>
        <end position="412"/>
    </location>
</feature>
<feature type="transmembrane region" description="Helical" evidence="1">
    <location>
        <begin position="314"/>
        <end position="344"/>
    </location>
</feature>
<dbReference type="EMBL" id="CP001399">
    <property type="protein sequence ID" value="ACP34277.1"/>
    <property type="molecule type" value="Genomic_DNA"/>
</dbReference>
<accession>C3MJJ9</accession>
<proteinExistence type="predicted"/>
<keyword evidence="1" id="KW-0472">Membrane</keyword>
<feature type="transmembrane region" description="Helical" evidence="1">
    <location>
        <begin position="169"/>
        <end position="190"/>
    </location>
</feature>
<feature type="transmembrane region" description="Helical" evidence="1">
    <location>
        <begin position="227"/>
        <end position="255"/>
    </location>
</feature>
<evidence type="ECO:0000313" key="2">
    <source>
        <dbReference type="EMBL" id="ACP34277.1"/>
    </source>
</evidence>
<feature type="transmembrane region" description="Helical" evidence="1">
    <location>
        <begin position="467"/>
        <end position="484"/>
    </location>
</feature>
<feature type="transmembrane region" description="Helical" evidence="1">
    <location>
        <begin position="356"/>
        <end position="380"/>
    </location>
</feature>
<reference evidence="2 3" key="1">
    <citation type="journal article" date="2009" name="Proc. Natl. Acad. Sci. U.S.A.">
        <title>Biogeography of the Sulfolobus islandicus pan-genome.</title>
        <authorList>
            <person name="Reno M.L."/>
            <person name="Held N.L."/>
            <person name="Fields C.J."/>
            <person name="Burke P.V."/>
            <person name="Whitaker R.J."/>
        </authorList>
    </citation>
    <scope>NUCLEOTIDE SEQUENCE [LARGE SCALE GENOMIC DNA]</scope>
    <source>
        <strain evidence="3">L.S.2.15 / Lassen #1</strain>
    </source>
</reference>
<keyword evidence="1" id="KW-0812">Transmembrane</keyword>
<dbReference type="KEGG" id="sis:LS215_0124"/>
<protein>
    <submittedName>
        <fullName evidence="2">Uncharacterized protein</fullName>
    </submittedName>
</protein>
<sequence>MIRLDKNNFIPWISIVFLLFAYSIGTGLYITIQRVTYYPIFESKIVSVLLTIFSSSLMTLYNYKRYVFLVPLSLLSFFSVSLTPLIISIFILHELRKVDRTVSIILLIIDASMLSWLTLRLLLGINTYFSFPLMILEAGAPTVIPFIWFAGVVFSAYKRDYLSSKSQLFINPLIPFIVALLISLVPYFPFINPYKFPETVDFKYYYSWLLSPTLSGWFFYSRPLYLMLLYALSFIFKPYTVAYYEFAFLSILYVYSAYKLASALDKSIASLAALLAAVSPMLITFLYSGLEANLFSISLMFISMSYFLKKEKLSLAILFSLLSMFSHIYAWAQLSASIALYYLLKSIRLKSRPDNYTLTYLSFSIPFIAIGFFLILSGVFPVPMGLLNYNQLTYQIAVVSWGSNNALLYFLLSSFGNKYIKEEVLDFVYSISVFAIIFLAPATNLIIDLPLFIPAAYTIRNIDRQNVSVFLLLSLILWGIYMSINSVPML</sequence>
<evidence type="ECO:0000313" key="3">
    <source>
        <dbReference type="Proteomes" id="UP000001747"/>
    </source>
</evidence>
<gene>
    <name evidence="2" type="ordered locus">LS215_0124</name>
</gene>
<dbReference type="Proteomes" id="UP000001747">
    <property type="component" value="Chromosome"/>
</dbReference>
<dbReference type="AlphaFoldDB" id="C3MJJ9"/>
<organism evidence="2 3">
    <name type="scientific">Saccharolobus islandicus (strain L.S.2.15 / Lassen #1)</name>
    <name type="common">Sulfolobus islandicus</name>
    <dbReference type="NCBI Taxonomy" id="429572"/>
    <lineage>
        <taxon>Archaea</taxon>
        <taxon>Thermoproteota</taxon>
        <taxon>Thermoprotei</taxon>
        <taxon>Sulfolobales</taxon>
        <taxon>Sulfolobaceae</taxon>
        <taxon>Saccharolobus</taxon>
    </lineage>
</organism>
<feature type="transmembrane region" description="Helical" evidence="1">
    <location>
        <begin position="12"/>
        <end position="32"/>
    </location>
</feature>
<evidence type="ECO:0000256" key="1">
    <source>
        <dbReference type="SAM" id="Phobius"/>
    </source>
</evidence>
<dbReference type="OrthoDB" id="36914at2157"/>
<feature type="transmembrane region" description="Helical" evidence="1">
    <location>
        <begin position="129"/>
        <end position="157"/>
    </location>
</feature>
<name>C3MJJ9_SACI2</name>
<keyword evidence="1" id="KW-1133">Transmembrane helix</keyword>
<feature type="transmembrane region" description="Helical" evidence="1">
    <location>
        <begin position="267"/>
        <end position="287"/>
    </location>
</feature>
<feature type="transmembrane region" description="Helical" evidence="1">
    <location>
        <begin position="44"/>
        <end position="63"/>
    </location>
</feature>
<feature type="transmembrane region" description="Helical" evidence="1">
    <location>
        <begin position="424"/>
        <end position="447"/>
    </location>
</feature>
<dbReference type="RefSeq" id="WP_012712784.1">
    <property type="nucleotide sequence ID" value="NC_012589.1"/>
</dbReference>
<dbReference type="GeneID" id="7797190"/>
<feature type="transmembrane region" description="Helical" evidence="1">
    <location>
        <begin position="69"/>
        <end position="92"/>
    </location>
</feature>